<dbReference type="Proteomes" id="UP000000689">
    <property type="component" value="Chromosome 1"/>
</dbReference>
<evidence type="ECO:0000313" key="2">
    <source>
        <dbReference type="EMBL" id="CCD22366.1"/>
    </source>
</evidence>
<dbReference type="KEGG" id="ndi:NDAI_0A02080"/>
<reference evidence="2 3" key="1">
    <citation type="journal article" date="2011" name="Proc. Natl. Acad. Sci. U.S.A.">
        <title>Evolutionary erosion of yeast sex chromosomes by mating-type switching accidents.</title>
        <authorList>
            <person name="Gordon J.L."/>
            <person name="Armisen D."/>
            <person name="Proux-Wera E."/>
            <person name="Oheigeartaigh S.S."/>
            <person name="Byrne K.P."/>
            <person name="Wolfe K.H."/>
        </authorList>
    </citation>
    <scope>NUCLEOTIDE SEQUENCE [LARGE SCALE GENOMIC DNA]</scope>
    <source>
        <strain evidence="3">ATCC 10597 / BCRC 20456 / CBS 421 / NBRC 0211 / NRRL Y-12639</strain>
    </source>
</reference>
<dbReference type="InterPro" id="IPR018556">
    <property type="entry name" value="SPIN90/Ldb17_LRD"/>
</dbReference>
<dbReference type="GO" id="GO:0051666">
    <property type="term" value="P:actin cortical patch localization"/>
    <property type="evidence" value="ECO:0007669"/>
    <property type="project" value="TreeGrafter"/>
</dbReference>
<dbReference type="STRING" id="1071378.G0W3H8"/>
<organism evidence="2 3">
    <name type="scientific">Naumovozyma dairenensis (strain ATCC 10597 / BCRC 20456 / CBS 421 / NBRC 0211 / NRRL Y-12639)</name>
    <name type="common">Saccharomyces dairenensis</name>
    <dbReference type="NCBI Taxonomy" id="1071378"/>
    <lineage>
        <taxon>Eukaryota</taxon>
        <taxon>Fungi</taxon>
        <taxon>Dikarya</taxon>
        <taxon>Ascomycota</taxon>
        <taxon>Saccharomycotina</taxon>
        <taxon>Saccharomycetes</taxon>
        <taxon>Saccharomycetales</taxon>
        <taxon>Saccharomycetaceae</taxon>
        <taxon>Naumovozyma</taxon>
    </lineage>
</organism>
<name>G0W3H8_NAUDC</name>
<dbReference type="GeneID" id="11493464"/>
<dbReference type="GO" id="GO:0000147">
    <property type="term" value="P:actin cortical patch assembly"/>
    <property type="evidence" value="ECO:0007669"/>
    <property type="project" value="TreeGrafter"/>
</dbReference>
<protein>
    <recommendedName>
        <fullName evidence="1">SPIN90/Ldb17 leucine-rich domain-containing protein</fullName>
    </recommendedName>
</protein>
<dbReference type="GO" id="GO:0071933">
    <property type="term" value="F:Arp2/3 complex binding"/>
    <property type="evidence" value="ECO:0007669"/>
    <property type="project" value="TreeGrafter"/>
</dbReference>
<dbReference type="InterPro" id="IPR030125">
    <property type="entry name" value="SPIN90/Ldb17"/>
</dbReference>
<accession>G0W3H8</accession>
<sequence length="538" mass="62261">MILDPLSKPIVSTHTNEEIVQFWDSLESILKLSNEKTGNILDESKVNSKLVTFLKIATDSYKIYINSDQDLYRLALILTESSIFNLKKKFCLSKLLSLLNIDLLEMNMKFIISYILLCESKKNLNSLETMIEFQGFNVFYNTLYTQFAYLNKYGEDDNGNILTKSNNNELNELDVTIIDEMKQISTVLMDLLFQIFKFCKCSITSLQIVDDFFVYFLLTSIRSDTTDDLFNNAQFKLILVLNEQYMMFARDFEIGNKIFEYLIGQRKITSKFSELLLLKFNRTEDHTIQIMICKILYLILNRVEDGTAMNFFYLNDLNVLVDVLIRQLEDISENEEILRSTFLRVLLPLLKNTELSKTHYRKDDIVNLLRYLSNIDNICSNDQVLHEHRNTVKLAFKCLTQVNWLTFASSEYDPDFPDTPTSRTSSISVVGMGLTMTDGTMTPVYGSAAAVTNNTGMKNNNNYNNNNTRITTNDNGVDRLFVRSNSDNSAESLEKGKINLYHHLLRQNRGKFLSLRKLICRVTLWVSDLFDMNNVQTN</sequence>
<dbReference type="PANTHER" id="PTHR13357">
    <property type="entry name" value="SH3 ADAPTER PROTEIN SPIN90 NCK INTERACTING PROTEIN WITH SH3 DOMAIN"/>
    <property type="match status" value="1"/>
</dbReference>
<dbReference type="eggNOG" id="KOG4035">
    <property type="taxonomic scope" value="Eukaryota"/>
</dbReference>
<dbReference type="Pfam" id="PF09431">
    <property type="entry name" value="SPIN90_LRD"/>
    <property type="match status" value="1"/>
</dbReference>
<dbReference type="OrthoDB" id="445362at2759"/>
<dbReference type="RefSeq" id="XP_003667609.1">
    <property type="nucleotide sequence ID" value="XM_003667561.1"/>
</dbReference>
<dbReference type="HOGENOM" id="CLU_017272_2_1_1"/>
<keyword evidence="3" id="KW-1185">Reference proteome</keyword>
<proteinExistence type="predicted"/>
<feature type="domain" description="SPIN90/Ldb17 leucine-rich" evidence="1">
    <location>
        <begin position="227"/>
        <end position="365"/>
    </location>
</feature>
<dbReference type="OMA" id="ISLRHTY"/>
<dbReference type="GO" id="GO:0006897">
    <property type="term" value="P:endocytosis"/>
    <property type="evidence" value="ECO:0007669"/>
    <property type="project" value="EnsemblFungi"/>
</dbReference>
<gene>
    <name evidence="2" type="primary">NDAI0A02080</name>
    <name evidence="2" type="ordered locus">NDAI_0A02080</name>
</gene>
<dbReference type="AlphaFoldDB" id="G0W3H8"/>
<dbReference type="GO" id="GO:0030479">
    <property type="term" value="C:actin cortical patch"/>
    <property type="evidence" value="ECO:0007669"/>
    <property type="project" value="EnsemblFungi"/>
</dbReference>
<evidence type="ECO:0000313" key="3">
    <source>
        <dbReference type="Proteomes" id="UP000000689"/>
    </source>
</evidence>
<evidence type="ECO:0000259" key="1">
    <source>
        <dbReference type="Pfam" id="PF09431"/>
    </source>
</evidence>
<dbReference type="EMBL" id="HE580267">
    <property type="protein sequence ID" value="CCD22366.1"/>
    <property type="molecule type" value="Genomic_DNA"/>
</dbReference>
<dbReference type="PANTHER" id="PTHR13357:SF1">
    <property type="entry name" value="NCK-INTERACTING PROTEIN WITH SH3 DOMAIN"/>
    <property type="match status" value="1"/>
</dbReference>